<evidence type="ECO:0000259" key="2">
    <source>
        <dbReference type="PROSITE" id="PS51740"/>
    </source>
</evidence>
<accession>W0FJY8</accession>
<dbReference type="InterPro" id="IPR052731">
    <property type="entry name" value="B_subtilis_Trans_State_Reg"/>
</dbReference>
<dbReference type="SMART" id="SM00966">
    <property type="entry name" value="SpoVT_AbrB"/>
    <property type="match status" value="1"/>
</dbReference>
<dbReference type="Gene3D" id="2.10.260.10">
    <property type="match status" value="1"/>
</dbReference>
<dbReference type="InterPro" id="IPR037914">
    <property type="entry name" value="SpoVT-AbrB_sf"/>
</dbReference>
<protein>
    <submittedName>
        <fullName evidence="3">AbrB family transcriptional regulator</fullName>
    </submittedName>
</protein>
<evidence type="ECO:0000313" key="3">
    <source>
        <dbReference type="EMBL" id="AHF23729.1"/>
    </source>
</evidence>
<dbReference type="SUPFAM" id="SSF89447">
    <property type="entry name" value="AbrB/MazE/MraZ-like"/>
    <property type="match status" value="1"/>
</dbReference>
<sequence length="177" mass="19176">MKATGIVRRIDELGRIVIPKEIRRTLRIQESDPMEIYMGDDGCIQLKKYSSVGGLKEVAEEYVQALNGVFGLTAAVTDKESCVAAAGRQRRWLQDKPLLDAVRRRLLGRQVIEERNALLAEGQESPFTALLGVPILLEGDSVGGVFLLSAEGGPALGESALQSLKTGALYLGKLLNV</sequence>
<feature type="domain" description="SpoVT-AbrB" evidence="2">
    <location>
        <begin position="5"/>
        <end position="51"/>
    </location>
</feature>
<dbReference type="Gene3D" id="3.30.450.40">
    <property type="match status" value="1"/>
</dbReference>
<dbReference type="Pfam" id="PF15714">
    <property type="entry name" value="SpoVT_C"/>
    <property type="match status" value="1"/>
</dbReference>
<dbReference type="GO" id="GO:0003677">
    <property type="term" value="F:DNA binding"/>
    <property type="evidence" value="ECO:0007669"/>
    <property type="project" value="UniProtKB-UniRule"/>
</dbReference>
<dbReference type="AlphaFoldDB" id="W0FJY8"/>
<organism evidence="3">
    <name type="scientific">uncultured bacterium Contig3b</name>
    <dbReference type="NCBI Taxonomy" id="1393568"/>
    <lineage>
        <taxon>Bacteria</taxon>
        <taxon>environmental samples</taxon>
    </lineage>
</organism>
<dbReference type="PANTHER" id="PTHR36432">
    <property type="match status" value="1"/>
</dbReference>
<evidence type="ECO:0000256" key="1">
    <source>
        <dbReference type="PROSITE-ProRule" id="PRU01076"/>
    </source>
</evidence>
<proteinExistence type="predicted"/>
<reference evidence="3" key="1">
    <citation type="journal article" date="2013" name="PLoS ONE">
        <title>Metagenomic insights into the carbohydrate-active enzymes carried by the microorganisms adhering to solid digesta in the rumen of cows.</title>
        <authorList>
            <person name="Wang L."/>
            <person name="Hatem A."/>
            <person name="Catalyurek U.V."/>
            <person name="Morrison M."/>
            <person name="Yu Z."/>
        </authorList>
    </citation>
    <scope>NUCLEOTIDE SEQUENCE</scope>
</reference>
<dbReference type="Pfam" id="PF04014">
    <property type="entry name" value="MazE_antitoxin"/>
    <property type="match status" value="1"/>
</dbReference>
<dbReference type="PANTHER" id="PTHR36432:SF1">
    <property type="entry name" value="STAGE V SPORULATION PROTEIN T"/>
    <property type="match status" value="1"/>
</dbReference>
<dbReference type="EMBL" id="KC246773">
    <property type="protein sequence ID" value="AHF23729.1"/>
    <property type="molecule type" value="Genomic_DNA"/>
</dbReference>
<name>W0FJY8_9BACT</name>
<dbReference type="InterPro" id="IPR007159">
    <property type="entry name" value="SpoVT-AbrB_dom"/>
</dbReference>
<keyword evidence="1" id="KW-0238">DNA-binding</keyword>
<dbReference type="NCBIfam" id="TIGR01439">
    <property type="entry name" value="lp_hng_hel_AbrB"/>
    <property type="match status" value="1"/>
</dbReference>
<dbReference type="PROSITE" id="PS51740">
    <property type="entry name" value="SPOVT_ABRB"/>
    <property type="match status" value="1"/>
</dbReference>
<dbReference type="InterPro" id="IPR029016">
    <property type="entry name" value="GAF-like_dom_sf"/>
</dbReference>